<dbReference type="EMBL" id="CP070499">
    <property type="protein sequence ID" value="QSB16874.1"/>
    <property type="molecule type" value="Genomic_DNA"/>
</dbReference>
<gene>
    <name evidence="1" type="ORF">JQS43_11655</name>
</gene>
<dbReference type="SUPFAM" id="SSF143011">
    <property type="entry name" value="RelE-like"/>
    <property type="match status" value="1"/>
</dbReference>
<name>A0A895YG74_9ACTN</name>
<organism evidence="1 2">
    <name type="scientific">Natronosporangium hydrolyticum</name>
    <dbReference type="NCBI Taxonomy" id="2811111"/>
    <lineage>
        <taxon>Bacteria</taxon>
        <taxon>Bacillati</taxon>
        <taxon>Actinomycetota</taxon>
        <taxon>Actinomycetes</taxon>
        <taxon>Micromonosporales</taxon>
        <taxon>Micromonosporaceae</taxon>
        <taxon>Natronosporangium</taxon>
    </lineage>
</organism>
<dbReference type="Proteomes" id="UP000662857">
    <property type="component" value="Chromosome"/>
</dbReference>
<evidence type="ECO:0000313" key="1">
    <source>
        <dbReference type="EMBL" id="QSB16874.1"/>
    </source>
</evidence>
<protein>
    <submittedName>
        <fullName evidence="1">Type II toxin-antitoxin system RelE/ParE family toxin</fullName>
    </submittedName>
</protein>
<evidence type="ECO:0000313" key="2">
    <source>
        <dbReference type="Proteomes" id="UP000662857"/>
    </source>
</evidence>
<dbReference type="Gene3D" id="3.30.2310.20">
    <property type="entry name" value="RelE-like"/>
    <property type="match status" value="1"/>
</dbReference>
<sequence length="94" mass="10519">MTERSGRWKVKIQAAAQRALAEDLPLGVATAALEFIQHVLPANPYRVGGELSGRYAGQHSAHLGEYRIVYQVYPEDRLIRVKSIRRRADVYGVG</sequence>
<dbReference type="KEGG" id="nhy:JQS43_11655"/>
<accession>A0A895YG74</accession>
<dbReference type="InterPro" id="IPR035093">
    <property type="entry name" value="RelE/ParE_toxin_dom_sf"/>
</dbReference>
<proteinExistence type="predicted"/>
<dbReference type="RefSeq" id="WP_239679113.1">
    <property type="nucleotide sequence ID" value="NZ_CP070499.1"/>
</dbReference>
<reference evidence="1" key="1">
    <citation type="submission" date="2021-02" db="EMBL/GenBank/DDBJ databases">
        <title>Natrosporangium hydrolyticum gen. nov., sp. nov, a haloalkaliphilic actinobacterium from a soda solonchak soil.</title>
        <authorList>
            <person name="Sorokin D.Y."/>
            <person name="Khijniak T.V."/>
            <person name="Zakharycheva A.P."/>
            <person name="Boueva O.V."/>
            <person name="Ariskina E.V."/>
            <person name="Hahnke R.L."/>
            <person name="Bunk B."/>
            <person name="Sproer C."/>
            <person name="Schumann P."/>
            <person name="Evtushenko L.I."/>
            <person name="Kublanov I.V."/>
        </authorList>
    </citation>
    <scope>NUCLEOTIDE SEQUENCE</scope>
    <source>
        <strain evidence="1">DSM 106523</strain>
    </source>
</reference>
<dbReference type="AlphaFoldDB" id="A0A895YG74"/>
<keyword evidence="2" id="KW-1185">Reference proteome</keyword>